<dbReference type="AlphaFoldDB" id="A0A9W9ABA2"/>
<name>A0A9W9ABA2_9AGAR</name>
<evidence type="ECO:0000313" key="1">
    <source>
        <dbReference type="EMBL" id="KAJ4478767.1"/>
    </source>
</evidence>
<reference evidence="1" key="1">
    <citation type="submission" date="2022-08" db="EMBL/GenBank/DDBJ databases">
        <authorList>
            <consortium name="DOE Joint Genome Institute"/>
            <person name="Min B."/>
            <person name="Riley R."/>
            <person name="Sierra-Patev S."/>
            <person name="Naranjo-Ortiz M."/>
            <person name="Looney B."/>
            <person name="Konkel Z."/>
            <person name="Slot J.C."/>
            <person name="Sakamoto Y."/>
            <person name="Steenwyk J.L."/>
            <person name="Rokas A."/>
            <person name="Carro J."/>
            <person name="Camarero S."/>
            <person name="Ferreira P."/>
            <person name="Molpeceres G."/>
            <person name="Ruiz-Duenas F.J."/>
            <person name="Serrano A."/>
            <person name="Henrissat B."/>
            <person name="Drula E."/>
            <person name="Hughes K.W."/>
            <person name="Mata J.L."/>
            <person name="Ishikawa N.K."/>
            <person name="Vargas-Isla R."/>
            <person name="Ushijima S."/>
            <person name="Smith C.A."/>
            <person name="Ahrendt S."/>
            <person name="Andreopoulos W."/>
            <person name="He G."/>
            <person name="Labutti K."/>
            <person name="Lipzen A."/>
            <person name="Ng V."/>
            <person name="Sandor L."/>
            <person name="Barry K."/>
            <person name="Martinez A.T."/>
            <person name="Xiao Y."/>
            <person name="Gibbons J.G."/>
            <person name="Terashima K."/>
            <person name="Hibbett D.S."/>
            <person name="Grigoriev I.V."/>
        </authorList>
    </citation>
    <scope>NUCLEOTIDE SEQUENCE</scope>
    <source>
        <strain evidence="1">Sp2 HRB7682 ss15</strain>
    </source>
</reference>
<accession>A0A9W9ABA2</accession>
<proteinExistence type="predicted"/>
<reference evidence="1" key="2">
    <citation type="journal article" date="2023" name="Proc. Natl. Acad. Sci. U.S.A.">
        <title>A global phylogenomic analysis of the shiitake genus Lentinula.</title>
        <authorList>
            <person name="Sierra-Patev S."/>
            <person name="Min B."/>
            <person name="Naranjo-Ortiz M."/>
            <person name="Looney B."/>
            <person name="Konkel Z."/>
            <person name="Slot J.C."/>
            <person name="Sakamoto Y."/>
            <person name="Steenwyk J.L."/>
            <person name="Rokas A."/>
            <person name="Carro J."/>
            <person name="Camarero S."/>
            <person name="Ferreira P."/>
            <person name="Molpeceres G."/>
            <person name="Ruiz-Duenas F.J."/>
            <person name="Serrano A."/>
            <person name="Henrissat B."/>
            <person name="Drula E."/>
            <person name="Hughes K.W."/>
            <person name="Mata J.L."/>
            <person name="Ishikawa N.K."/>
            <person name="Vargas-Isla R."/>
            <person name="Ushijima S."/>
            <person name="Smith C.A."/>
            <person name="Donoghue J."/>
            <person name="Ahrendt S."/>
            <person name="Andreopoulos W."/>
            <person name="He G."/>
            <person name="LaButti K."/>
            <person name="Lipzen A."/>
            <person name="Ng V."/>
            <person name="Riley R."/>
            <person name="Sandor L."/>
            <person name="Barry K."/>
            <person name="Martinez A.T."/>
            <person name="Xiao Y."/>
            <person name="Gibbons J.G."/>
            <person name="Terashima K."/>
            <person name="Grigoriev I.V."/>
            <person name="Hibbett D."/>
        </authorList>
    </citation>
    <scope>NUCLEOTIDE SEQUENCE</scope>
    <source>
        <strain evidence="1">Sp2 HRB7682 ss15</strain>
    </source>
</reference>
<organism evidence="1 2">
    <name type="scientific">Lentinula lateritia</name>
    <dbReference type="NCBI Taxonomy" id="40482"/>
    <lineage>
        <taxon>Eukaryota</taxon>
        <taxon>Fungi</taxon>
        <taxon>Dikarya</taxon>
        <taxon>Basidiomycota</taxon>
        <taxon>Agaricomycotina</taxon>
        <taxon>Agaricomycetes</taxon>
        <taxon>Agaricomycetidae</taxon>
        <taxon>Agaricales</taxon>
        <taxon>Marasmiineae</taxon>
        <taxon>Omphalotaceae</taxon>
        <taxon>Lentinula</taxon>
    </lineage>
</organism>
<evidence type="ECO:0000313" key="2">
    <source>
        <dbReference type="Proteomes" id="UP001150238"/>
    </source>
</evidence>
<sequence length="332" mass="36370">MSLLGTQVLLHGSNSSTGTYHKADAISTVSGLKETRAVHECVSRGVNDIARGGGCRHRAFHPSTLSIHLFKNVAMKADPGSGTSATVPICCLLTAGVRGYQQQPTLSETYLPESGLMDLPLLLNPPGSAQLTWLLDNPPGFWTIQLALSTAPEQNHPLFLIISYPIRCRSAPSINCALCTHFGKRAQNRRRMGQAYFTRLWTSAERFGNSATRTTSLEGEPSGTNSVRVPTVCGYLLFRSREGGGQNPYHISYWRLFARIDLELFVLNEKPSPGPSVSKLARPEFPERRASRYLDTSDVSTSEHLDIDDVSVSRCLDIDDVSTSRCPDIGYA</sequence>
<comment type="caution">
    <text evidence="1">The sequence shown here is derived from an EMBL/GenBank/DDBJ whole genome shotgun (WGS) entry which is preliminary data.</text>
</comment>
<gene>
    <name evidence="1" type="ORF">C8J55DRAFT_561137</name>
</gene>
<protein>
    <submittedName>
        <fullName evidence="1">Uncharacterized protein</fullName>
    </submittedName>
</protein>
<dbReference type="EMBL" id="JANVFS010000017">
    <property type="protein sequence ID" value="KAJ4478767.1"/>
    <property type="molecule type" value="Genomic_DNA"/>
</dbReference>
<dbReference type="Proteomes" id="UP001150238">
    <property type="component" value="Unassembled WGS sequence"/>
</dbReference>